<dbReference type="STRING" id="81824.A9V8E2"/>
<keyword evidence="6" id="KW-0808">Transferase</keyword>
<dbReference type="FunCoup" id="A9V8E2">
    <property type="interactions" value="624"/>
</dbReference>
<reference evidence="17 18" key="1">
    <citation type="journal article" date="2008" name="Nature">
        <title>The genome of the choanoflagellate Monosiga brevicollis and the origin of metazoans.</title>
        <authorList>
            <consortium name="JGI Sequencing"/>
            <person name="King N."/>
            <person name="Westbrook M.J."/>
            <person name="Young S.L."/>
            <person name="Kuo A."/>
            <person name="Abedin M."/>
            <person name="Chapman J."/>
            <person name="Fairclough S."/>
            <person name="Hellsten U."/>
            <person name="Isogai Y."/>
            <person name="Letunic I."/>
            <person name="Marr M."/>
            <person name="Pincus D."/>
            <person name="Putnam N."/>
            <person name="Rokas A."/>
            <person name="Wright K.J."/>
            <person name="Zuzow R."/>
            <person name="Dirks W."/>
            <person name="Good M."/>
            <person name="Goodstein D."/>
            <person name="Lemons D."/>
            <person name="Li W."/>
            <person name="Lyons J.B."/>
            <person name="Morris A."/>
            <person name="Nichols S."/>
            <person name="Richter D.J."/>
            <person name="Salamov A."/>
            <person name="Bork P."/>
            <person name="Lim W.A."/>
            <person name="Manning G."/>
            <person name="Miller W.T."/>
            <person name="McGinnis W."/>
            <person name="Shapiro H."/>
            <person name="Tjian R."/>
            <person name="Grigoriev I.V."/>
            <person name="Rokhsar D."/>
        </authorList>
    </citation>
    <scope>NUCLEOTIDE SEQUENCE [LARGE SCALE GENOMIC DNA]</scope>
    <source>
        <strain evidence="18">MX1 / ATCC 50154</strain>
    </source>
</reference>
<dbReference type="InterPro" id="IPR004139">
    <property type="entry name" value="Glyco_trans_13"/>
</dbReference>
<evidence type="ECO:0000256" key="7">
    <source>
        <dbReference type="ARBA" id="ARBA00022692"/>
    </source>
</evidence>
<evidence type="ECO:0000256" key="11">
    <source>
        <dbReference type="ARBA" id="ARBA00023034"/>
    </source>
</evidence>
<dbReference type="UniPathway" id="UPA00378"/>
<keyword evidence="13" id="KW-0464">Manganese</keyword>
<gene>
    <name evidence="17" type="ORF">MONBRDRAFT_28515</name>
</gene>
<keyword evidence="18" id="KW-1185">Reference proteome</keyword>
<keyword evidence="7" id="KW-0812">Transmembrane</keyword>
<proteinExistence type="inferred from homology"/>
<protein>
    <recommendedName>
        <fullName evidence="14">alpha-1,3-mannosyl-glycoprotein 2-beta-N-acetylglucosaminyltransferase</fullName>
        <ecNumber evidence="14">2.4.1.101</ecNumber>
    </recommendedName>
    <alternativeName>
        <fullName evidence="15">N-glycosyl-oligosaccharide-glycoprotein N-acetylglucosaminyltransferase I</fullName>
    </alternativeName>
</protein>
<comment type="similarity">
    <text evidence="4">Belongs to the glycosyltransferase 13 family.</text>
</comment>
<evidence type="ECO:0000256" key="6">
    <source>
        <dbReference type="ARBA" id="ARBA00022679"/>
    </source>
</evidence>
<evidence type="ECO:0000256" key="5">
    <source>
        <dbReference type="ARBA" id="ARBA00022676"/>
    </source>
</evidence>
<evidence type="ECO:0000256" key="12">
    <source>
        <dbReference type="ARBA" id="ARBA00023136"/>
    </source>
</evidence>
<dbReference type="GO" id="GO:0046872">
    <property type="term" value="F:metal ion binding"/>
    <property type="evidence" value="ECO:0007669"/>
    <property type="project" value="UniProtKB-KW"/>
</dbReference>
<comment type="subcellular location">
    <subcellularLocation>
        <location evidence="2">Golgi apparatus membrane</location>
        <topology evidence="2">Single-pass type II membrane protein</topology>
    </subcellularLocation>
</comment>
<dbReference type="GeneID" id="5894206"/>
<comment type="pathway">
    <text evidence="3">Protein modification; protein glycosylation.</text>
</comment>
<evidence type="ECO:0000256" key="4">
    <source>
        <dbReference type="ARBA" id="ARBA00006492"/>
    </source>
</evidence>
<keyword evidence="12" id="KW-0472">Membrane</keyword>
<dbReference type="RefSeq" id="XP_001748994.1">
    <property type="nucleotide sequence ID" value="XM_001748942.1"/>
</dbReference>
<dbReference type="InterPro" id="IPR052261">
    <property type="entry name" value="Glycosyltransferase_13"/>
</dbReference>
<comment type="catalytic activity">
    <reaction evidence="16">
        <text>N(4)-(alpha-D-Man-(1-&gt;3)-[alpha-D-Man-(1-&gt;3)-[alpha-D-Man-(1-&gt;6)]-alpha-D-Man-(1-&gt;6)]-beta-D-Man-(1-&gt;4)-beta-D-GlcNAc-(1-&gt;4)-beta-D-GlcNAc)-L-asparaginyl-[protein] (N-glucan mannose isomer 5A1,2) + UDP-N-acetyl-alpha-D-glucosamine = N(4)-{beta-D-GlcNAc-(1-&gt;2)-alpha-D-Man-(1-&gt;3)-[alpha-D-Man-(1-&gt;3)-[alpha-D-Man-(1-&gt;6)]-alpha-D-Man-(1-&gt;6)]-beta-D-Man-(1-&gt;4)-beta-D-GlcNAc-(1-&gt;4)-beta-D-GlcNAc}-L-asparaginyl-[protein] + UDP + H(+)</text>
        <dbReference type="Rhea" id="RHEA:11456"/>
        <dbReference type="Rhea" id="RHEA-COMP:14367"/>
        <dbReference type="Rhea" id="RHEA-COMP:14368"/>
        <dbReference type="ChEBI" id="CHEBI:15378"/>
        <dbReference type="ChEBI" id="CHEBI:57705"/>
        <dbReference type="ChEBI" id="CHEBI:58223"/>
        <dbReference type="ChEBI" id="CHEBI:59087"/>
        <dbReference type="ChEBI" id="CHEBI:60625"/>
        <dbReference type="EC" id="2.4.1.101"/>
    </reaction>
</comment>
<dbReference type="GO" id="GO:0000139">
    <property type="term" value="C:Golgi membrane"/>
    <property type="evidence" value="ECO:0007669"/>
    <property type="project" value="UniProtKB-SubCell"/>
</dbReference>
<dbReference type="GO" id="GO:0005794">
    <property type="term" value="C:Golgi apparatus"/>
    <property type="evidence" value="ECO:0000318"/>
    <property type="project" value="GO_Central"/>
</dbReference>
<dbReference type="InterPro" id="IPR029044">
    <property type="entry name" value="Nucleotide-diphossugar_trans"/>
</dbReference>
<dbReference type="PANTHER" id="PTHR10468">
    <property type="entry name" value="PROTEIN O-LINKED-MANNOSE BETA-1,2-N-ACETYLGLUCOSAMINYLTRANSFERASE 1/ALPHA-1,3-MANNOSYL-GLYCOPROTEIN 2-BETA-N-ACETYLGLUCOSAMINYLTRANSFERASE"/>
    <property type="match status" value="1"/>
</dbReference>
<dbReference type="Gene3D" id="3.90.550.10">
    <property type="entry name" value="Spore Coat Polysaccharide Biosynthesis Protein SpsA, Chain A"/>
    <property type="match status" value="1"/>
</dbReference>
<dbReference type="FunFam" id="3.90.550.10:FF:000055">
    <property type="entry name" value="Alpha-1,3-mannosyl-glycoprotein 2-beta-N-acetylglucosaminyltransferase"/>
    <property type="match status" value="1"/>
</dbReference>
<evidence type="ECO:0000256" key="3">
    <source>
        <dbReference type="ARBA" id="ARBA00004922"/>
    </source>
</evidence>
<evidence type="ECO:0000256" key="8">
    <source>
        <dbReference type="ARBA" id="ARBA00022723"/>
    </source>
</evidence>
<evidence type="ECO:0000256" key="10">
    <source>
        <dbReference type="ARBA" id="ARBA00022989"/>
    </source>
</evidence>
<dbReference type="Pfam" id="PF03071">
    <property type="entry name" value="GNT-I"/>
    <property type="match status" value="1"/>
</dbReference>
<dbReference type="GO" id="GO:0003827">
    <property type="term" value="F:alpha-1,3-mannosylglycoprotein 2-beta-N-acetylglucosaminyltransferase activity"/>
    <property type="evidence" value="ECO:0000318"/>
    <property type="project" value="GO_Central"/>
</dbReference>
<dbReference type="PANTHER" id="PTHR10468:SF0">
    <property type="entry name" value="ALPHA-1,3-MANNOSYL-GLYCOPROTEIN 2-BETA-N-ACETYLGLUCOSAMINYLTRANSFERASE"/>
    <property type="match status" value="1"/>
</dbReference>
<evidence type="ECO:0000256" key="15">
    <source>
        <dbReference type="ARBA" id="ARBA00041712"/>
    </source>
</evidence>
<evidence type="ECO:0000256" key="13">
    <source>
        <dbReference type="ARBA" id="ARBA00023211"/>
    </source>
</evidence>
<keyword evidence="8" id="KW-0479">Metal-binding</keyword>
<evidence type="ECO:0000256" key="16">
    <source>
        <dbReference type="ARBA" id="ARBA00049421"/>
    </source>
</evidence>
<dbReference type="eggNOG" id="KOG1413">
    <property type="taxonomic scope" value="Eukaryota"/>
</dbReference>
<dbReference type="OMA" id="KGYDLSW"/>
<dbReference type="AlphaFoldDB" id="A9V8E2"/>
<dbReference type="Gene3D" id="3.10.180.20">
    <property type="entry name" value="N-Acetylglucosaminyltransferase I, Domain 2"/>
    <property type="match status" value="1"/>
</dbReference>
<keyword evidence="11" id="KW-0333">Golgi apparatus</keyword>
<dbReference type="InParanoid" id="A9V8E2"/>
<evidence type="ECO:0000256" key="2">
    <source>
        <dbReference type="ARBA" id="ARBA00004323"/>
    </source>
</evidence>
<dbReference type="KEGG" id="mbr:MONBRDRAFT_28515"/>
<evidence type="ECO:0000313" key="17">
    <source>
        <dbReference type="EMBL" id="EDQ86324.1"/>
    </source>
</evidence>
<keyword evidence="9" id="KW-0735">Signal-anchor</keyword>
<dbReference type="EMBL" id="CH991567">
    <property type="protein sequence ID" value="EDQ86324.1"/>
    <property type="molecule type" value="Genomic_DNA"/>
</dbReference>
<evidence type="ECO:0000256" key="1">
    <source>
        <dbReference type="ARBA" id="ARBA00001936"/>
    </source>
</evidence>
<sequence>MACNRPTVSKALDKLLAYRPSAAKFPIVVSQDCGHAETKATIQRYGQHGVQLIEQPDLGTPKVERGHQSFVGYYKISRHYKWALTQMFDVKHYDAVIIVEDDLEIAPDFFEYMTLGNTLLQRDPTLWCISDHVPSALTQTPLAWNDNGKENYVKDPAALFRSDFFGGLGWLLRKNMWDELRDKWPKSFWDDWIRDNAQRKNRACIRPEVPRTGTFGRIGVSQGQFYDQHLKFIKPSKVSVPFSQHDPSPLTKEIYDPAFITRVYETAELLSASAARERRGDTLQEYRIEYDYASPKSFETLARTLGIMSDWKDGVPRTAYMGVVTFVYHGARYHLAPHRPWTGYKTDHND</sequence>
<organism evidence="17 18">
    <name type="scientific">Monosiga brevicollis</name>
    <name type="common">Choanoflagellate</name>
    <dbReference type="NCBI Taxonomy" id="81824"/>
    <lineage>
        <taxon>Eukaryota</taxon>
        <taxon>Choanoflagellata</taxon>
        <taxon>Craspedida</taxon>
        <taxon>Salpingoecidae</taxon>
        <taxon>Monosiga</taxon>
    </lineage>
</organism>
<evidence type="ECO:0000256" key="9">
    <source>
        <dbReference type="ARBA" id="ARBA00022968"/>
    </source>
</evidence>
<name>A9V8E2_MONBE</name>
<evidence type="ECO:0000313" key="18">
    <source>
        <dbReference type="Proteomes" id="UP000001357"/>
    </source>
</evidence>
<dbReference type="Proteomes" id="UP000001357">
    <property type="component" value="Unassembled WGS sequence"/>
</dbReference>
<evidence type="ECO:0000256" key="14">
    <source>
        <dbReference type="ARBA" id="ARBA00038949"/>
    </source>
</evidence>
<keyword evidence="5" id="KW-0328">Glycosyltransferase</keyword>
<keyword evidence="10" id="KW-1133">Transmembrane helix</keyword>
<comment type="cofactor">
    <cofactor evidence="1">
        <name>Mn(2+)</name>
        <dbReference type="ChEBI" id="CHEBI:29035"/>
    </cofactor>
</comment>
<dbReference type="SUPFAM" id="SSF53448">
    <property type="entry name" value="Nucleotide-diphospho-sugar transferases"/>
    <property type="match status" value="1"/>
</dbReference>
<dbReference type="EC" id="2.4.1.101" evidence="14"/>
<accession>A9V8E2</accession>